<comment type="caution">
    <text evidence="1">The sequence shown here is derived from an EMBL/GenBank/DDBJ whole genome shotgun (WGS) entry which is preliminary data.</text>
</comment>
<dbReference type="Gene3D" id="3.40.50.1360">
    <property type="match status" value="1"/>
</dbReference>
<reference evidence="1 2" key="1">
    <citation type="submission" date="2019-09" db="EMBL/GenBank/DDBJ databases">
        <title>Salinarimonas rosea gen. nov., sp. nov., a new member of the a-2 subgroup of the Proteobacteria.</title>
        <authorList>
            <person name="Liu J."/>
        </authorList>
    </citation>
    <scope>NUCLEOTIDE SEQUENCE [LARGE SCALE GENOMIC DNA]</scope>
    <source>
        <strain evidence="1 2">BN140002</strain>
    </source>
</reference>
<dbReference type="AlphaFoldDB" id="A0A5B2UMX9"/>
<protein>
    <submittedName>
        <fullName evidence="1">Sugar-binding transcriptional regulator</fullName>
    </submittedName>
</protein>
<accession>A0A5B2UMX9</accession>
<evidence type="ECO:0000313" key="2">
    <source>
        <dbReference type="Proteomes" id="UP000323142"/>
    </source>
</evidence>
<dbReference type="InterPro" id="IPR037171">
    <property type="entry name" value="NagB/RpiA_transferase-like"/>
</dbReference>
<dbReference type="Proteomes" id="UP000323142">
    <property type="component" value="Unassembled WGS sequence"/>
</dbReference>
<proteinExistence type="predicted"/>
<evidence type="ECO:0000313" key="1">
    <source>
        <dbReference type="EMBL" id="KAA2227810.1"/>
    </source>
</evidence>
<keyword evidence="2" id="KW-1185">Reference proteome</keyword>
<dbReference type="SUPFAM" id="SSF100950">
    <property type="entry name" value="NagB/RpiA/CoA transferase-like"/>
    <property type="match status" value="1"/>
</dbReference>
<name>A0A5B2UMX9_9HYPH</name>
<gene>
    <name evidence="1" type="ORF">F0L46_25535</name>
</gene>
<sequence length="62" mass="6336">MREELQGASSDGGLLGTFIDAEGAIVEHPLNQRGDALAPDEMRSIPATIGASGSLFKAPVIG</sequence>
<reference evidence="1 2" key="2">
    <citation type="submission" date="2019-09" db="EMBL/GenBank/DDBJ databases">
        <authorList>
            <person name="Jin C."/>
        </authorList>
    </citation>
    <scope>NUCLEOTIDE SEQUENCE [LARGE SCALE GENOMIC DNA]</scope>
    <source>
        <strain evidence="1 2">BN140002</strain>
    </source>
</reference>
<organism evidence="1 2">
    <name type="scientific">Salinarimonas soli</name>
    <dbReference type="NCBI Taxonomy" id="1638099"/>
    <lineage>
        <taxon>Bacteria</taxon>
        <taxon>Pseudomonadati</taxon>
        <taxon>Pseudomonadota</taxon>
        <taxon>Alphaproteobacteria</taxon>
        <taxon>Hyphomicrobiales</taxon>
        <taxon>Salinarimonadaceae</taxon>
        <taxon>Salinarimonas</taxon>
    </lineage>
</organism>
<feature type="non-terminal residue" evidence="1">
    <location>
        <position position="62"/>
    </location>
</feature>
<dbReference type="EMBL" id="VUOA01000146">
    <property type="protein sequence ID" value="KAA2227810.1"/>
    <property type="molecule type" value="Genomic_DNA"/>
</dbReference>